<feature type="domain" description="DUF302" evidence="1">
    <location>
        <begin position="35"/>
        <end position="98"/>
    </location>
</feature>
<dbReference type="PIRSF" id="PIRSF021774">
    <property type="entry name" value="UCP021774"/>
    <property type="match status" value="1"/>
</dbReference>
<proteinExistence type="predicted"/>
<dbReference type="InterPro" id="IPR035923">
    <property type="entry name" value="TT1751-like_sf"/>
</dbReference>
<sequence length="134" mass="14403">MTYHFSATVRLPFEKAVETTKAALKQHGFGVLSEIDVQATMKEKLGADFRPYRILGACNPQMAYQALQAEDKIGTMLPCNVIVQEQAGGMIEISAVDPVASMQAIDNPALAGIAQTVGEKLRAVIGTIDAMARH</sequence>
<dbReference type="RefSeq" id="WP_284259833.1">
    <property type="nucleotide sequence ID" value="NZ_BSOS01000099.1"/>
</dbReference>
<evidence type="ECO:0000313" key="2">
    <source>
        <dbReference type="EMBL" id="GLR68976.1"/>
    </source>
</evidence>
<evidence type="ECO:0000259" key="1">
    <source>
        <dbReference type="Pfam" id="PF03625"/>
    </source>
</evidence>
<dbReference type="PANTHER" id="PTHR38342:SF1">
    <property type="entry name" value="SLR5037 PROTEIN"/>
    <property type="match status" value="1"/>
</dbReference>
<gene>
    <name evidence="2" type="ORF">GCM10010909_36580</name>
</gene>
<dbReference type="CDD" id="cd14797">
    <property type="entry name" value="DUF302"/>
    <property type="match status" value="1"/>
</dbReference>
<dbReference type="Proteomes" id="UP001156641">
    <property type="component" value="Unassembled WGS sequence"/>
</dbReference>
<dbReference type="PANTHER" id="PTHR38342">
    <property type="entry name" value="SLR5037 PROTEIN"/>
    <property type="match status" value="1"/>
</dbReference>
<dbReference type="Pfam" id="PF03625">
    <property type="entry name" value="DUF302"/>
    <property type="match status" value="1"/>
</dbReference>
<keyword evidence="3" id="KW-1185">Reference proteome</keyword>
<name>A0ABQ6A9V4_9PROT</name>
<dbReference type="InterPro" id="IPR005180">
    <property type="entry name" value="DUF302"/>
</dbReference>
<accession>A0ABQ6A9V4</accession>
<evidence type="ECO:0000313" key="3">
    <source>
        <dbReference type="Proteomes" id="UP001156641"/>
    </source>
</evidence>
<dbReference type="InterPro" id="IPR016796">
    <property type="entry name" value="UCP021774"/>
</dbReference>
<protein>
    <recommendedName>
        <fullName evidence="1">DUF302 domain-containing protein</fullName>
    </recommendedName>
</protein>
<comment type="caution">
    <text evidence="2">The sequence shown here is derived from an EMBL/GenBank/DDBJ whole genome shotgun (WGS) entry which is preliminary data.</text>
</comment>
<organism evidence="2 3">
    <name type="scientific">Acidocella aquatica</name>
    <dbReference type="NCBI Taxonomy" id="1922313"/>
    <lineage>
        <taxon>Bacteria</taxon>
        <taxon>Pseudomonadati</taxon>
        <taxon>Pseudomonadota</taxon>
        <taxon>Alphaproteobacteria</taxon>
        <taxon>Acetobacterales</taxon>
        <taxon>Acidocellaceae</taxon>
        <taxon>Acidocella</taxon>
    </lineage>
</organism>
<reference evidence="3" key="1">
    <citation type="journal article" date="2019" name="Int. J. Syst. Evol. Microbiol.">
        <title>The Global Catalogue of Microorganisms (GCM) 10K type strain sequencing project: providing services to taxonomists for standard genome sequencing and annotation.</title>
        <authorList>
            <consortium name="The Broad Institute Genomics Platform"/>
            <consortium name="The Broad Institute Genome Sequencing Center for Infectious Disease"/>
            <person name="Wu L."/>
            <person name="Ma J."/>
        </authorList>
    </citation>
    <scope>NUCLEOTIDE SEQUENCE [LARGE SCALE GENOMIC DNA]</scope>
    <source>
        <strain evidence="3">NBRC 112502</strain>
    </source>
</reference>
<dbReference type="EMBL" id="BSOS01000099">
    <property type="protein sequence ID" value="GLR68976.1"/>
    <property type="molecule type" value="Genomic_DNA"/>
</dbReference>
<dbReference type="Gene3D" id="3.30.310.70">
    <property type="entry name" value="TT1751-like domain"/>
    <property type="match status" value="1"/>
</dbReference>
<dbReference type="SUPFAM" id="SSF103247">
    <property type="entry name" value="TT1751-like"/>
    <property type="match status" value="1"/>
</dbReference>